<evidence type="ECO:0000256" key="1">
    <source>
        <dbReference type="SAM" id="MobiDB-lite"/>
    </source>
</evidence>
<dbReference type="RefSeq" id="WP_209915455.1">
    <property type="nucleotide sequence ID" value="NZ_JAGIOP010000001.1"/>
</dbReference>
<evidence type="ECO:0000313" key="2">
    <source>
        <dbReference type="EMBL" id="MBP2451663.1"/>
    </source>
</evidence>
<reference evidence="2 3" key="1">
    <citation type="submission" date="2021-03" db="EMBL/GenBank/DDBJ databases">
        <title>Sequencing the genomes of 1000 actinobacteria strains.</title>
        <authorList>
            <person name="Klenk H.-P."/>
        </authorList>
    </citation>
    <scope>NUCLEOTIDE SEQUENCE [LARGE SCALE GENOMIC DNA]</scope>
    <source>
        <strain evidence="2 3">DSM 46713</strain>
    </source>
</reference>
<comment type="caution">
    <text evidence="2">The sequence shown here is derived from an EMBL/GenBank/DDBJ whole genome shotgun (WGS) entry which is preliminary data.</text>
</comment>
<dbReference type="EMBL" id="JAGIOP010000001">
    <property type="protein sequence ID" value="MBP2451663.1"/>
    <property type="molecule type" value="Genomic_DNA"/>
</dbReference>
<proteinExistence type="predicted"/>
<accession>A0ABS4ZQ95</accession>
<keyword evidence="3" id="KW-1185">Reference proteome</keyword>
<evidence type="ECO:0000313" key="3">
    <source>
        <dbReference type="Proteomes" id="UP000694460"/>
    </source>
</evidence>
<protein>
    <submittedName>
        <fullName evidence="2">Uncharacterized protein</fullName>
    </submittedName>
</protein>
<name>A0ABS4ZQ95_9MYCO</name>
<feature type="region of interest" description="Disordered" evidence="1">
    <location>
        <begin position="98"/>
        <end position="120"/>
    </location>
</feature>
<organism evidence="2 3">
    <name type="scientific">Mycolicibacterium lutetiense</name>
    <dbReference type="NCBI Taxonomy" id="1641992"/>
    <lineage>
        <taxon>Bacteria</taxon>
        <taxon>Bacillati</taxon>
        <taxon>Actinomycetota</taxon>
        <taxon>Actinomycetes</taxon>
        <taxon>Mycobacteriales</taxon>
        <taxon>Mycobacteriaceae</taxon>
        <taxon>Mycolicibacterium</taxon>
    </lineage>
</organism>
<gene>
    <name evidence="2" type="ORF">JOF57_001548</name>
</gene>
<sequence length="144" mass="15659">MNDLKVQRAWQDAARLSSEFDGLLVPLIAAAMNAGVAHPAAKDSVAGSRSPKTKSLAFGLVVDTTGVEDYRTAWNAWDADNAWAELLKVGAKIAAKDLDKQGRRASRHASSTGRRCARTGRMSSSRLIMNWSRSRPPRPALRIT</sequence>
<dbReference type="Proteomes" id="UP000694460">
    <property type="component" value="Unassembled WGS sequence"/>
</dbReference>